<dbReference type="Gene3D" id="3.30.870.10">
    <property type="entry name" value="Endonuclease Chain A"/>
    <property type="match status" value="2"/>
</dbReference>
<protein>
    <submittedName>
        <fullName evidence="6">Phospholipase D-like domain-containing protein</fullName>
    </submittedName>
</protein>
<keyword evidence="3" id="KW-0443">Lipid metabolism</keyword>
<dbReference type="AlphaFoldDB" id="A0AAE3K6H2"/>
<feature type="domain" description="PLD phosphodiesterase" evidence="5">
    <location>
        <begin position="469"/>
        <end position="496"/>
    </location>
</feature>
<evidence type="ECO:0000256" key="1">
    <source>
        <dbReference type="ARBA" id="ARBA00022801"/>
    </source>
</evidence>
<gene>
    <name evidence="6" type="ORF">AArcSt11_14905</name>
</gene>
<dbReference type="InterPro" id="IPR025202">
    <property type="entry name" value="PLD-like_dom"/>
</dbReference>
<name>A0AAE3K6H2_9EURY</name>
<dbReference type="PANTHER" id="PTHR43856">
    <property type="entry name" value="CARDIOLIPIN HYDROLASE"/>
    <property type="match status" value="1"/>
</dbReference>
<dbReference type="Pfam" id="PF13091">
    <property type="entry name" value="PLDc_2"/>
    <property type="match status" value="2"/>
</dbReference>
<keyword evidence="1" id="KW-0378">Hydrolase</keyword>
<dbReference type="CDD" id="cd09128">
    <property type="entry name" value="PLDc_unchar1_2"/>
    <property type="match status" value="1"/>
</dbReference>
<evidence type="ECO:0000256" key="2">
    <source>
        <dbReference type="ARBA" id="ARBA00022963"/>
    </source>
</evidence>
<organism evidence="6 7">
    <name type="scientific">Natranaeroarchaeum aerophilus</name>
    <dbReference type="NCBI Taxonomy" id="2917711"/>
    <lineage>
        <taxon>Archaea</taxon>
        <taxon>Methanobacteriati</taxon>
        <taxon>Methanobacteriota</taxon>
        <taxon>Stenosarchaea group</taxon>
        <taxon>Halobacteria</taxon>
        <taxon>Halobacteriales</taxon>
        <taxon>Natronoarchaeaceae</taxon>
        <taxon>Natranaeroarchaeum</taxon>
    </lineage>
</organism>
<evidence type="ECO:0000313" key="6">
    <source>
        <dbReference type="EMBL" id="MCL9814946.1"/>
    </source>
</evidence>
<dbReference type="SMART" id="SM00155">
    <property type="entry name" value="PLDc"/>
    <property type="match status" value="2"/>
</dbReference>
<proteinExistence type="predicted"/>
<dbReference type="EMBL" id="JAKRVY010000010">
    <property type="protein sequence ID" value="MCL9814946.1"/>
    <property type="molecule type" value="Genomic_DNA"/>
</dbReference>
<dbReference type="InterPro" id="IPR001736">
    <property type="entry name" value="PLipase_D/transphosphatidylase"/>
</dbReference>
<evidence type="ECO:0000256" key="3">
    <source>
        <dbReference type="ARBA" id="ARBA00023098"/>
    </source>
</evidence>
<dbReference type="RefSeq" id="WP_250598248.1">
    <property type="nucleotide sequence ID" value="NZ_JAKRVY010000010.1"/>
</dbReference>
<dbReference type="InterPro" id="IPR051406">
    <property type="entry name" value="PLD_domain"/>
</dbReference>
<dbReference type="Proteomes" id="UP001202674">
    <property type="component" value="Unassembled WGS sequence"/>
</dbReference>
<dbReference type="PANTHER" id="PTHR43856:SF1">
    <property type="entry name" value="MITOCHONDRIAL CARDIOLIPIN HYDROLASE"/>
    <property type="match status" value="1"/>
</dbReference>
<comment type="caution">
    <text evidence="6">The sequence shown here is derived from an EMBL/GenBank/DDBJ whole genome shotgun (WGS) entry which is preliminary data.</text>
</comment>
<evidence type="ECO:0000313" key="7">
    <source>
        <dbReference type="Proteomes" id="UP001202674"/>
    </source>
</evidence>
<dbReference type="PROSITE" id="PS50035">
    <property type="entry name" value="PLD"/>
    <property type="match status" value="1"/>
</dbReference>
<sequence length="557" mass="60681">MPRTKRRRYTLAATLVALLLVGGIVGITTASAASGLDPHEPSHTGNATEPTEPRIVELYPSPVAHGNVGEFVTIEFPTETETDGWSLHDDGRQTAHLPNEPIEGTVVLSHDPAETRQHTNHDVYPLDGHIQFAEDGETVTLKRNGSIVDSVTYDRASEAELWERTEEGTGVWSPIEATDIAPATTNDTEATAFVLPDAPETPVELIERADERVMLAAYTYSDPRVTDALIAAHERGVDTQIAVEASPVGGTSNRSVDQLDELTAAGVDVVAFGGDHARYRFHHGKFAVADDEAIVMTENWKPSGAGGQANRGWGVVTHDGASAEAIADVFEEDLSASDSLQWEEYGETVEPVEEPEARGTYPAEFDPQQLTVEEVTVLTAPDNAEPEIRREIEDADESILLTQVSIGGQDDPLLQEAIEAARRGVELRILLSSAWYTDDENAELREWIDGIADTDDLDIDVRLADPGGSYEKLHTKGVIIDEETVIVGSINWNTHSLRENRELALVLDGNEVAEYYTRVFNSDWDGIRWRLPVGLGAVLVAGTTGATVTTHRRVEFA</sequence>
<evidence type="ECO:0000259" key="5">
    <source>
        <dbReference type="PROSITE" id="PS50035"/>
    </source>
</evidence>
<accession>A0AAE3K6H2</accession>
<evidence type="ECO:0000256" key="4">
    <source>
        <dbReference type="SAM" id="MobiDB-lite"/>
    </source>
</evidence>
<dbReference type="GO" id="GO:0016042">
    <property type="term" value="P:lipid catabolic process"/>
    <property type="evidence" value="ECO:0007669"/>
    <property type="project" value="UniProtKB-KW"/>
</dbReference>
<feature type="region of interest" description="Disordered" evidence="4">
    <location>
        <begin position="32"/>
        <end position="52"/>
    </location>
</feature>
<dbReference type="SUPFAM" id="SSF56024">
    <property type="entry name" value="Phospholipase D/nuclease"/>
    <property type="match status" value="2"/>
</dbReference>
<reference evidence="6 7" key="1">
    <citation type="journal article" date="2022" name="Syst. Appl. Microbiol.">
        <title>Natronocalculus amylovorans gen. nov., sp. nov., and Natranaeroarchaeum aerophilus sp. nov., dominant culturable amylolytic natronoarchaea from hypersaline soda lakes in southwestern Siberia.</title>
        <authorList>
            <person name="Sorokin D.Y."/>
            <person name="Elcheninov A.G."/>
            <person name="Khizhniak T.V."/>
            <person name="Koenen M."/>
            <person name="Bale N.J."/>
            <person name="Damste J.S.S."/>
            <person name="Kublanov I.V."/>
        </authorList>
    </citation>
    <scope>NUCLEOTIDE SEQUENCE [LARGE SCALE GENOMIC DNA]</scope>
    <source>
        <strain evidence="6 7">AArc-St1-1</strain>
    </source>
</reference>
<keyword evidence="2" id="KW-0442">Lipid degradation</keyword>
<keyword evidence="7" id="KW-1185">Reference proteome</keyword>
<dbReference type="GO" id="GO:0016891">
    <property type="term" value="F:RNA endonuclease activity producing 5'-phosphomonoesters, hydrolytic mechanism"/>
    <property type="evidence" value="ECO:0007669"/>
    <property type="project" value="TreeGrafter"/>
</dbReference>